<dbReference type="EMBL" id="WKFB01000986">
    <property type="protein sequence ID" value="KAF6716236.1"/>
    <property type="molecule type" value="Genomic_DNA"/>
</dbReference>
<reference evidence="1" key="1">
    <citation type="journal article" name="BMC Genomics">
        <title>Long-read sequencing and de novo genome assembly of marine medaka (Oryzias melastigma).</title>
        <authorList>
            <person name="Liang P."/>
            <person name="Saqib H.S.A."/>
            <person name="Ni X."/>
            <person name="Shen Y."/>
        </authorList>
    </citation>
    <scope>NUCLEOTIDE SEQUENCE</scope>
    <source>
        <strain evidence="1">Bigg-433</strain>
    </source>
</reference>
<name>A0A834F0A1_ORYME</name>
<sequence length="114" mass="12571">MFPSPHRLLTAGAAFLHERAVKDAGGQVLLSVRLSDWPLRGQSASFMITTGADNAAQHMTHSRARLNPECPEEAQIQDDAPDFLSQRRPSLKRLGSVFLWFPPAEGELSDPHLV</sequence>
<gene>
    <name evidence="1" type="ORF">FQA47_003210</name>
</gene>
<protein>
    <submittedName>
        <fullName evidence="1">Uncharacterized protein</fullName>
    </submittedName>
</protein>
<dbReference type="Proteomes" id="UP000646548">
    <property type="component" value="Unassembled WGS sequence"/>
</dbReference>
<accession>A0A834F0A1</accession>
<comment type="caution">
    <text evidence="1">The sequence shown here is derived from an EMBL/GenBank/DDBJ whole genome shotgun (WGS) entry which is preliminary data.</text>
</comment>
<proteinExistence type="predicted"/>
<organism evidence="1 2">
    <name type="scientific">Oryzias melastigma</name>
    <name type="common">Marine medaka</name>
    <dbReference type="NCBI Taxonomy" id="30732"/>
    <lineage>
        <taxon>Eukaryota</taxon>
        <taxon>Metazoa</taxon>
        <taxon>Chordata</taxon>
        <taxon>Craniata</taxon>
        <taxon>Vertebrata</taxon>
        <taxon>Euteleostomi</taxon>
        <taxon>Actinopterygii</taxon>
        <taxon>Neopterygii</taxon>
        <taxon>Teleostei</taxon>
        <taxon>Neoteleostei</taxon>
        <taxon>Acanthomorphata</taxon>
        <taxon>Ovalentaria</taxon>
        <taxon>Atherinomorphae</taxon>
        <taxon>Beloniformes</taxon>
        <taxon>Adrianichthyidae</taxon>
        <taxon>Oryziinae</taxon>
        <taxon>Oryzias</taxon>
    </lineage>
</organism>
<evidence type="ECO:0000313" key="1">
    <source>
        <dbReference type="EMBL" id="KAF6716236.1"/>
    </source>
</evidence>
<evidence type="ECO:0000313" key="2">
    <source>
        <dbReference type="Proteomes" id="UP000646548"/>
    </source>
</evidence>
<dbReference type="AlphaFoldDB" id="A0A834F0A1"/>